<keyword evidence="1" id="KW-0812">Transmembrane</keyword>
<name>A0A2T0M0B3_9PSEU</name>
<organism evidence="3 4">
    <name type="scientific">Prauserella shujinwangii</name>
    <dbReference type="NCBI Taxonomy" id="1453103"/>
    <lineage>
        <taxon>Bacteria</taxon>
        <taxon>Bacillati</taxon>
        <taxon>Actinomycetota</taxon>
        <taxon>Actinomycetes</taxon>
        <taxon>Pseudonocardiales</taxon>
        <taxon>Pseudonocardiaceae</taxon>
        <taxon>Prauserella</taxon>
    </lineage>
</organism>
<proteinExistence type="predicted"/>
<dbReference type="Proteomes" id="UP000238362">
    <property type="component" value="Unassembled WGS sequence"/>
</dbReference>
<gene>
    <name evidence="3" type="ORF">B0I33_102151</name>
</gene>
<keyword evidence="1" id="KW-0472">Membrane</keyword>
<evidence type="ECO:0000259" key="2">
    <source>
        <dbReference type="Pfam" id="PF19803"/>
    </source>
</evidence>
<keyword evidence="1" id="KW-1133">Transmembrane helix</keyword>
<evidence type="ECO:0000313" key="3">
    <source>
        <dbReference type="EMBL" id="PRX50035.1"/>
    </source>
</evidence>
<feature type="transmembrane region" description="Helical" evidence="1">
    <location>
        <begin position="59"/>
        <end position="79"/>
    </location>
</feature>
<reference evidence="3 4" key="1">
    <citation type="submission" date="2018-03" db="EMBL/GenBank/DDBJ databases">
        <title>Genomic Encyclopedia of Type Strains, Phase III (KMG-III): the genomes of soil and plant-associated and newly described type strains.</title>
        <authorList>
            <person name="Whitman W."/>
        </authorList>
    </citation>
    <scope>NUCLEOTIDE SEQUENCE [LARGE SCALE GENOMIC DNA]</scope>
    <source>
        <strain evidence="3 4">CGMCC 4.7125</strain>
    </source>
</reference>
<accession>A0A2T0M0B3</accession>
<comment type="caution">
    <text evidence="3">The sequence shown here is derived from an EMBL/GenBank/DDBJ whole genome shotgun (WGS) entry which is preliminary data.</text>
</comment>
<feature type="domain" description="DUF6286" evidence="2">
    <location>
        <begin position="68"/>
        <end position="172"/>
    </location>
</feature>
<protein>
    <recommendedName>
        <fullName evidence="2">DUF6286 domain-containing protein</fullName>
    </recommendedName>
</protein>
<keyword evidence="4" id="KW-1185">Reference proteome</keyword>
<sequence length="178" mass="18847">MIRRPRRSLPAILSALALLAAAVLVATSAIQMLAGQRPFISYDAVAETLNRARWDDWGVAVAGGVAAALGLVLLLSAALPGSATVVPLDDDRDGLDSGASRRGLRTTLRAAAAEVDGVRSARLAVRRDVVTATVRTDRVRGEGLRDAVHAALERRLEEISLAARPALQVRVRSTRSRA</sequence>
<evidence type="ECO:0000313" key="4">
    <source>
        <dbReference type="Proteomes" id="UP000238362"/>
    </source>
</evidence>
<dbReference type="Pfam" id="PF19803">
    <property type="entry name" value="DUF6286"/>
    <property type="match status" value="1"/>
</dbReference>
<dbReference type="AlphaFoldDB" id="A0A2T0M0B3"/>
<dbReference type="EMBL" id="PVNH01000002">
    <property type="protein sequence ID" value="PRX50035.1"/>
    <property type="molecule type" value="Genomic_DNA"/>
</dbReference>
<dbReference type="InterPro" id="IPR046253">
    <property type="entry name" value="DUF6286"/>
</dbReference>
<evidence type="ECO:0000256" key="1">
    <source>
        <dbReference type="SAM" id="Phobius"/>
    </source>
</evidence>
<dbReference type="RefSeq" id="WP_106177160.1">
    <property type="nucleotide sequence ID" value="NZ_PVNH01000002.1"/>
</dbReference>
<dbReference type="OrthoDB" id="4282971at2"/>